<accession>A0AAW9HLU9</accession>
<comment type="caution">
    <text evidence="1">The sequence shown here is derived from an EMBL/GenBank/DDBJ whole genome shotgun (WGS) entry which is preliminary data.</text>
</comment>
<reference evidence="1" key="1">
    <citation type="submission" date="2023-10" db="EMBL/GenBank/DDBJ databases">
        <title>Whole Genome based description of the genera Actinobaculum and Actinotignum reveals a complex phylogenetic relationship within the species included in the genus Actinotignum.</title>
        <authorList>
            <person name="Jensen C.S."/>
            <person name="Dargis R."/>
            <person name="Kemp M."/>
            <person name="Christensen J.J."/>
        </authorList>
    </citation>
    <scope>NUCLEOTIDE SEQUENCE</scope>
    <source>
        <strain evidence="1">Actinobaculum_suis_CCUG19206T</strain>
    </source>
</reference>
<gene>
    <name evidence="1" type="ORF">R6G71_00030</name>
</gene>
<evidence type="ECO:0000313" key="1">
    <source>
        <dbReference type="EMBL" id="MDY5152454.1"/>
    </source>
</evidence>
<proteinExistence type="predicted"/>
<dbReference type="Proteomes" id="UP001273799">
    <property type="component" value="Unassembled WGS sequence"/>
</dbReference>
<protein>
    <submittedName>
        <fullName evidence="1">Uncharacterized protein</fullName>
    </submittedName>
</protein>
<dbReference type="EMBL" id="JAWNFU010000001">
    <property type="protein sequence ID" value="MDY5152454.1"/>
    <property type="molecule type" value="Genomic_DNA"/>
</dbReference>
<evidence type="ECO:0000313" key="2">
    <source>
        <dbReference type="Proteomes" id="UP001273799"/>
    </source>
</evidence>
<name>A0AAW9HLU9_9ACTO</name>
<organism evidence="1 2">
    <name type="scientific">Actinobaculum suis</name>
    <dbReference type="NCBI Taxonomy" id="1657"/>
    <lineage>
        <taxon>Bacteria</taxon>
        <taxon>Bacillati</taxon>
        <taxon>Actinomycetota</taxon>
        <taxon>Actinomycetes</taxon>
        <taxon>Actinomycetales</taxon>
        <taxon>Actinomycetaceae</taxon>
        <taxon>Actinobaculum</taxon>
    </lineage>
</organism>
<dbReference type="AlphaFoldDB" id="A0AAW9HLU9"/>
<sequence length="55" mass="6083">MIKDLGFAAVGSRGECNIGLIYRLPDEEVQQAQDEINNRPRAILNGMTPPEKLAE</sequence>